<evidence type="ECO:0000313" key="2">
    <source>
        <dbReference type="EMBL" id="ORY56933.1"/>
    </source>
</evidence>
<dbReference type="EMBL" id="MCFJ01000021">
    <property type="protein sequence ID" value="ORY56933.1"/>
    <property type="molecule type" value="Genomic_DNA"/>
</dbReference>
<dbReference type="AlphaFoldDB" id="A0A1Y2DCD8"/>
<dbReference type="Proteomes" id="UP000193689">
    <property type="component" value="Unassembled WGS sequence"/>
</dbReference>
<evidence type="ECO:0000313" key="3">
    <source>
        <dbReference type="Proteomes" id="UP000193689"/>
    </source>
</evidence>
<dbReference type="OrthoDB" id="4775275at2759"/>
<dbReference type="GeneID" id="63781115"/>
<dbReference type="RefSeq" id="XP_040710400.1">
    <property type="nucleotide sequence ID" value="XM_040864903.1"/>
</dbReference>
<feature type="transmembrane region" description="Helical" evidence="1">
    <location>
        <begin position="32"/>
        <end position="56"/>
    </location>
</feature>
<proteinExistence type="predicted"/>
<name>A0A1Y2DCD8_9PEZI</name>
<comment type="caution">
    <text evidence="2">The sequence shown here is derived from an EMBL/GenBank/DDBJ whole genome shotgun (WGS) entry which is preliminary data.</text>
</comment>
<reference evidence="2 3" key="1">
    <citation type="submission" date="2016-07" db="EMBL/GenBank/DDBJ databases">
        <title>Pervasive Adenine N6-methylation of Active Genes in Fungi.</title>
        <authorList>
            <consortium name="DOE Joint Genome Institute"/>
            <person name="Mondo S.J."/>
            <person name="Dannebaum R.O."/>
            <person name="Kuo R.C."/>
            <person name="Labutti K."/>
            <person name="Haridas S."/>
            <person name="Kuo A."/>
            <person name="Salamov A."/>
            <person name="Ahrendt S.R."/>
            <person name="Lipzen A."/>
            <person name="Sullivan W."/>
            <person name="Andreopoulos W.B."/>
            <person name="Clum A."/>
            <person name="Lindquist E."/>
            <person name="Daum C."/>
            <person name="Ramamoorthy G.K."/>
            <person name="Gryganskyi A."/>
            <person name="Culley D."/>
            <person name="Magnuson J.K."/>
            <person name="James T.Y."/>
            <person name="O'Malley M.A."/>
            <person name="Stajich J.E."/>
            <person name="Spatafora J.W."/>
            <person name="Visel A."/>
            <person name="Grigoriev I.V."/>
        </authorList>
    </citation>
    <scope>NUCLEOTIDE SEQUENCE [LARGE SCALE GENOMIC DNA]</scope>
    <source>
        <strain evidence="2 3">CBS 129021</strain>
    </source>
</reference>
<organism evidence="2 3">
    <name type="scientific">Pseudomassariella vexata</name>
    <dbReference type="NCBI Taxonomy" id="1141098"/>
    <lineage>
        <taxon>Eukaryota</taxon>
        <taxon>Fungi</taxon>
        <taxon>Dikarya</taxon>
        <taxon>Ascomycota</taxon>
        <taxon>Pezizomycotina</taxon>
        <taxon>Sordariomycetes</taxon>
        <taxon>Xylariomycetidae</taxon>
        <taxon>Amphisphaeriales</taxon>
        <taxon>Pseudomassariaceae</taxon>
        <taxon>Pseudomassariella</taxon>
    </lineage>
</organism>
<protein>
    <submittedName>
        <fullName evidence="2">Uncharacterized protein</fullName>
    </submittedName>
</protein>
<evidence type="ECO:0000256" key="1">
    <source>
        <dbReference type="SAM" id="Phobius"/>
    </source>
</evidence>
<gene>
    <name evidence="2" type="ORF">BCR38DRAFT_504641</name>
</gene>
<sequence>MNSFFRIAPTPRDRTAAAVPLKHRITKVRHKWAWVGLVLIIGAAMVAIVVPIWAMVREEKSGPGGPELDEPLPGGLVELDGSTMMTDLRLLATSAPSLIGEVASILPLDIVPTVVQHKPDTITVTLTSTTTVHVTTKASTTITMYPTNTDSRSKSSHTIPTHFTKTAALSTATNVLSTETAASLMTSAVLSAEVTSPSESIQPADDMDVQMYCRATNRQHNVYTLCTQGHTGMTGMLKPSSPFDTLDSAGISLGASNPFLMAKMAMLGIWNAAATNLPAFSGRLRDTSHRSSENCKEERRCNCSTIENLEKQNRQLKDTLENARELIKLQWELVSEEHNIITEQKMDLEDMAWIWYEYSNQ</sequence>
<keyword evidence="1" id="KW-1133">Transmembrane helix</keyword>
<keyword evidence="1" id="KW-0812">Transmembrane</keyword>
<accession>A0A1Y2DCD8</accession>
<dbReference type="InParanoid" id="A0A1Y2DCD8"/>
<keyword evidence="1" id="KW-0472">Membrane</keyword>
<keyword evidence="3" id="KW-1185">Reference proteome</keyword>